<dbReference type="InterPro" id="IPR036047">
    <property type="entry name" value="F-box-like_dom_sf"/>
</dbReference>
<dbReference type="InterPro" id="IPR050796">
    <property type="entry name" value="SCF_F-box_component"/>
</dbReference>
<evidence type="ECO:0000313" key="2">
    <source>
        <dbReference type="EMBL" id="CDP00838.1"/>
    </source>
</evidence>
<dbReference type="InterPro" id="IPR013187">
    <property type="entry name" value="F-box-assoc_dom_typ3"/>
</dbReference>
<protein>
    <recommendedName>
        <fullName evidence="1">F-box domain-containing protein</fullName>
    </recommendedName>
</protein>
<evidence type="ECO:0000313" key="3">
    <source>
        <dbReference type="Proteomes" id="UP000295252"/>
    </source>
</evidence>
<dbReference type="InterPro" id="IPR001810">
    <property type="entry name" value="F-box_dom"/>
</dbReference>
<gene>
    <name evidence="2" type="ORF">GSCOC_T00032941001</name>
</gene>
<dbReference type="PANTHER" id="PTHR31672">
    <property type="entry name" value="BNACNNG10540D PROTEIN"/>
    <property type="match status" value="1"/>
</dbReference>
<feature type="domain" description="F-box" evidence="1">
    <location>
        <begin position="26"/>
        <end position="72"/>
    </location>
</feature>
<sequence length="811" mass="92593">MEWKRRRLNSIGSLSRAEYGISCRITASVLDLPTCLLIDIFSRLPVTTILSCKRVCKAWYTFFSSETDFANVYLSNPPFSSIVMSFGKSAFCFLELKADYNYCLPRNSPKIFRIPDGINEWTVTLFGSSNGLLCFSAYSLNKHEYKVYLCNPLLGEYAMLPLSNVEEKDSKVAYGFGFSPKTGEYKVFRILSRKWNPGKTEAQVCTIGLDNDWRVLKESAPLPHARQLMDRIYDRYRICEVTVNGALHWITDYMIRGDFLYSFDIGDEKIQPVPQPRGMVVGNGRVSLGVLRGCLCIYQIAFPPVLDIWSMKEYGVVESWTKESIMESCIPPRMYRSLYLPVVIWRAGEMFMCTEYGHLFSYSLEEKRSTIVSAYLAHDHYRFAVPYAPCFLSLKNIVKAGQEQGVDTELNFVLEQNNIKDASAIKHWSTTTGIRDLPIFILVNIFSRVPSSTVISIKCVCRTWYNLISDPHFADSYFTTQQSVSLVLSNRDSICSFLELKTDCHCNAQPNIEKILETPAQFSNKRVTFIGSCNGLICLSKISHSVKKCKLYIFNPQLREYTMLPKLKIYKTCEDVYGFGYCPATGHYKVLRFHTTKRQPKTSEAQVHTIGIDYRWRTIWRCRLHPVATNWPKDLSKARFCGVTLKGALHWMVEDSHDPYFIYSFDMEEEDVHPIPSPPIIGGRGCWTSLGVLRDFLCVFHGTSNLNFDIWWMRDYGVVNSWTKESVLASYIPVGLKAGAFLPLFVWRNDEILMSTDHGALVSYCPRDSKCTVLKIEHNAGGYLTAAPHFSSFLSLKAAMKGVDLKVVKVK</sequence>
<reference evidence="3" key="1">
    <citation type="journal article" date="2014" name="Science">
        <title>The coffee genome provides insight into the convergent evolution of caffeine biosynthesis.</title>
        <authorList>
            <person name="Denoeud F."/>
            <person name="Carretero-Paulet L."/>
            <person name="Dereeper A."/>
            <person name="Droc G."/>
            <person name="Guyot R."/>
            <person name="Pietrella M."/>
            <person name="Zheng C."/>
            <person name="Alberti A."/>
            <person name="Anthony F."/>
            <person name="Aprea G."/>
            <person name="Aury J.M."/>
            <person name="Bento P."/>
            <person name="Bernard M."/>
            <person name="Bocs S."/>
            <person name="Campa C."/>
            <person name="Cenci A."/>
            <person name="Combes M.C."/>
            <person name="Crouzillat D."/>
            <person name="Da Silva C."/>
            <person name="Daddiego L."/>
            <person name="De Bellis F."/>
            <person name="Dussert S."/>
            <person name="Garsmeur O."/>
            <person name="Gayraud T."/>
            <person name="Guignon V."/>
            <person name="Jahn K."/>
            <person name="Jamilloux V."/>
            <person name="Joet T."/>
            <person name="Labadie K."/>
            <person name="Lan T."/>
            <person name="Leclercq J."/>
            <person name="Lepelley M."/>
            <person name="Leroy T."/>
            <person name="Li L.T."/>
            <person name="Librado P."/>
            <person name="Lopez L."/>
            <person name="Munoz A."/>
            <person name="Noel B."/>
            <person name="Pallavicini A."/>
            <person name="Perrotta G."/>
            <person name="Poncet V."/>
            <person name="Pot D."/>
            <person name="Priyono X."/>
            <person name="Rigoreau M."/>
            <person name="Rouard M."/>
            <person name="Rozas J."/>
            <person name="Tranchant-Dubreuil C."/>
            <person name="VanBuren R."/>
            <person name="Zhang Q."/>
            <person name="Andrade A.C."/>
            <person name="Argout X."/>
            <person name="Bertrand B."/>
            <person name="de Kochko A."/>
            <person name="Graziosi G."/>
            <person name="Henry R.J."/>
            <person name="Jayarama X."/>
            <person name="Ming R."/>
            <person name="Nagai C."/>
            <person name="Rounsley S."/>
            <person name="Sankoff D."/>
            <person name="Giuliano G."/>
            <person name="Albert V.A."/>
            <person name="Wincker P."/>
            <person name="Lashermes P."/>
        </authorList>
    </citation>
    <scope>NUCLEOTIDE SEQUENCE [LARGE SCALE GENOMIC DNA]</scope>
    <source>
        <strain evidence="3">cv. DH200-94</strain>
    </source>
</reference>
<dbReference type="NCBIfam" id="TIGR01640">
    <property type="entry name" value="F_box_assoc_1"/>
    <property type="match status" value="2"/>
</dbReference>
<dbReference type="SUPFAM" id="SSF81383">
    <property type="entry name" value="F-box domain"/>
    <property type="match status" value="2"/>
</dbReference>
<accession>A0A068TZP5</accession>
<dbReference type="SMART" id="SM00256">
    <property type="entry name" value="FBOX"/>
    <property type="match status" value="2"/>
</dbReference>
<keyword evidence="3" id="KW-1185">Reference proteome</keyword>
<dbReference type="InterPro" id="IPR017451">
    <property type="entry name" value="F-box-assoc_interact_dom"/>
</dbReference>
<dbReference type="OMA" id="CRETETM"/>
<evidence type="ECO:0000259" key="1">
    <source>
        <dbReference type="PROSITE" id="PS50181"/>
    </source>
</evidence>
<dbReference type="PANTHER" id="PTHR31672:SF13">
    <property type="entry name" value="F-BOX PROTEIN CPR30-LIKE"/>
    <property type="match status" value="1"/>
</dbReference>
<dbReference type="OrthoDB" id="610337at2759"/>
<dbReference type="AlphaFoldDB" id="A0A068TZP5"/>
<dbReference type="InParanoid" id="A0A068TZP5"/>
<proteinExistence type="predicted"/>
<dbReference type="Proteomes" id="UP000295252">
    <property type="component" value="Chromosome III"/>
</dbReference>
<name>A0A068TZP5_COFCA</name>
<feature type="domain" description="F-box" evidence="1">
    <location>
        <begin position="431"/>
        <end position="481"/>
    </location>
</feature>
<dbReference type="Pfam" id="PF12937">
    <property type="entry name" value="F-box-like"/>
    <property type="match status" value="1"/>
</dbReference>
<dbReference type="Gene3D" id="1.20.1280.50">
    <property type="match status" value="2"/>
</dbReference>
<dbReference type="Gramene" id="CDP00838">
    <property type="protein sequence ID" value="CDP00838"/>
    <property type="gene ID" value="GSCOC_T00032941001"/>
</dbReference>
<dbReference type="EMBL" id="HG739089">
    <property type="protein sequence ID" value="CDP00838.1"/>
    <property type="molecule type" value="Genomic_DNA"/>
</dbReference>
<dbReference type="Pfam" id="PF08268">
    <property type="entry name" value="FBA_3"/>
    <property type="match status" value="2"/>
</dbReference>
<dbReference type="PhylomeDB" id="A0A068TZP5"/>
<dbReference type="Pfam" id="PF00646">
    <property type="entry name" value="F-box"/>
    <property type="match status" value="1"/>
</dbReference>
<organism evidence="2 3">
    <name type="scientific">Coffea canephora</name>
    <name type="common">Robusta coffee</name>
    <dbReference type="NCBI Taxonomy" id="49390"/>
    <lineage>
        <taxon>Eukaryota</taxon>
        <taxon>Viridiplantae</taxon>
        <taxon>Streptophyta</taxon>
        <taxon>Embryophyta</taxon>
        <taxon>Tracheophyta</taxon>
        <taxon>Spermatophyta</taxon>
        <taxon>Magnoliopsida</taxon>
        <taxon>eudicotyledons</taxon>
        <taxon>Gunneridae</taxon>
        <taxon>Pentapetalae</taxon>
        <taxon>asterids</taxon>
        <taxon>lamiids</taxon>
        <taxon>Gentianales</taxon>
        <taxon>Rubiaceae</taxon>
        <taxon>Ixoroideae</taxon>
        <taxon>Gardenieae complex</taxon>
        <taxon>Bertiereae - Coffeeae clade</taxon>
        <taxon>Coffeeae</taxon>
        <taxon>Coffea</taxon>
    </lineage>
</organism>
<dbReference type="PROSITE" id="PS50181">
    <property type="entry name" value="FBOX"/>
    <property type="match status" value="2"/>
</dbReference>